<dbReference type="OrthoDB" id="5792673at2759"/>
<dbReference type="AlphaFoldDB" id="A0A9W8AJH6"/>
<comment type="caution">
    <text evidence="2">The sequence shown here is derived from an EMBL/GenBank/DDBJ whole genome shotgun (WGS) entry which is preliminary data.</text>
</comment>
<proteinExistence type="predicted"/>
<dbReference type="Pfam" id="PF00856">
    <property type="entry name" value="SET"/>
    <property type="match status" value="1"/>
</dbReference>
<keyword evidence="3" id="KW-1185">Reference proteome</keyword>
<dbReference type="EMBL" id="JANBPY010002368">
    <property type="protein sequence ID" value="KAJ1955302.1"/>
    <property type="molecule type" value="Genomic_DNA"/>
</dbReference>
<evidence type="ECO:0000313" key="2">
    <source>
        <dbReference type="EMBL" id="KAJ1955302.1"/>
    </source>
</evidence>
<accession>A0A9W8AJH6</accession>
<evidence type="ECO:0000313" key="3">
    <source>
        <dbReference type="Proteomes" id="UP001150925"/>
    </source>
</evidence>
<dbReference type="SUPFAM" id="SSF82199">
    <property type="entry name" value="SET domain"/>
    <property type="match status" value="1"/>
</dbReference>
<reference evidence="2" key="1">
    <citation type="submission" date="2022-07" db="EMBL/GenBank/DDBJ databases">
        <title>Phylogenomic reconstructions and comparative analyses of Kickxellomycotina fungi.</title>
        <authorList>
            <person name="Reynolds N.K."/>
            <person name="Stajich J.E."/>
            <person name="Barry K."/>
            <person name="Grigoriev I.V."/>
            <person name="Crous P."/>
            <person name="Smith M.E."/>
        </authorList>
    </citation>
    <scope>NUCLEOTIDE SEQUENCE</scope>
    <source>
        <strain evidence="2">RSA 1196</strain>
    </source>
</reference>
<dbReference type="Proteomes" id="UP001150925">
    <property type="component" value="Unassembled WGS sequence"/>
</dbReference>
<organism evidence="2 3">
    <name type="scientific">Dispira parvispora</name>
    <dbReference type="NCBI Taxonomy" id="1520584"/>
    <lineage>
        <taxon>Eukaryota</taxon>
        <taxon>Fungi</taxon>
        <taxon>Fungi incertae sedis</taxon>
        <taxon>Zoopagomycota</taxon>
        <taxon>Kickxellomycotina</taxon>
        <taxon>Dimargaritomycetes</taxon>
        <taxon>Dimargaritales</taxon>
        <taxon>Dimargaritaceae</taxon>
        <taxon>Dispira</taxon>
    </lineage>
</organism>
<name>A0A9W8AJH6_9FUNG</name>
<sequence>MAVVPKTWPNPQGVSFTNRLSYADPQLQTQHQLPSAWRPLVTKQQGEKLKQLAARPTSSPPTAQTRARARLATELQRCRTVITLPPCPNPAVAIRTIVDRTHPACGEYGLFATRPLTPGTLLLVYQGRVTHYDEADPQSDYVLGLDATEWFRLAQRLATVTGQPSTELVPLRLAIDAATVGNEARFINDYRGIAAQPNVEFADFLHEATGTVNMGVWVQHHPIAAGQELLVNYGKSFWKSRQKET</sequence>
<gene>
    <name evidence="2" type="ORF">IWQ62_005561</name>
</gene>
<dbReference type="InterPro" id="IPR046341">
    <property type="entry name" value="SET_dom_sf"/>
</dbReference>
<dbReference type="InterPro" id="IPR001214">
    <property type="entry name" value="SET_dom"/>
</dbReference>
<evidence type="ECO:0000259" key="1">
    <source>
        <dbReference type="PROSITE" id="PS50280"/>
    </source>
</evidence>
<dbReference type="PROSITE" id="PS50280">
    <property type="entry name" value="SET"/>
    <property type="match status" value="1"/>
</dbReference>
<feature type="domain" description="SET" evidence="1">
    <location>
        <begin position="90"/>
        <end position="234"/>
    </location>
</feature>
<dbReference type="Gene3D" id="2.170.270.10">
    <property type="entry name" value="SET domain"/>
    <property type="match status" value="1"/>
</dbReference>
<protein>
    <recommendedName>
        <fullName evidence="1">SET domain-containing protein</fullName>
    </recommendedName>
</protein>